<dbReference type="GeneID" id="127747690"/>
<dbReference type="PANTHER" id="PTHR36770:SF1">
    <property type="entry name" value="PHOTOSYSTEM I ASSEMBLY FACTOR PSA3, CHLOROPLASTIC"/>
    <property type="match status" value="1"/>
</dbReference>
<gene>
    <name evidence="2" type="primary">LOC127747690</name>
</gene>
<evidence type="ECO:0000313" key="1">
    <source>
        <dbReference type="Proteomes" id="UP000515211"/>
    </source>
</evidence>
<keyword evidence="1" id="KW-1185">Reference proteome</keyword>
<dbReference type="AlphaFoldDB" id="A0A9C6TYX8"/>
<accession>A0A9C6TYX8</accession>
<reference evidence="1" key="2">
    <citation type="journal article" date="2016" name="Nat. Genet.">
        <title>The genome sequences of Arachis duranensis and Arachis ipaensis, the diploid ancestors of cultivated peanut.</title>
        <authorList>
            <person name="Bertioli D.J."/>
            <person name="Cannon S.B."/>
            <person name="Froenicke L."/>
            <person name="Huang G."/>
            <person name="Farmer A.D."/>
            <person name="Cannon E.K."/>
            <person name="Liu X."/>
            <person name="Gao D."/>
            <person name="Clevenger J."/>
            <person name="Dash S."/>
            <person name="Ren L."/>
            <person name="Moretzsohn M.C."/>
            <person name="Shirasawa K."/>
            <person name="Huang W."/>
            <person name="Vidigal B."/>
            <person name="Abernathy B."/>
            <person name="Chu Y."/>
            <person name="Niederhuth C.E."/>
            <person name="Umale P."/>
            <person name="Araujo A.C."/>
            <person name="Kozik A."/>
            <person name="Kim K.D."/>
            <person name="Burow M.D."/>
            <person name="Varshney R.K."/>
            <person name="Wang X."/>
            <person name="Zhang X."/>
            <person name="Barkley N."/>
            <person name="Guimaraes P.M."/>
            <person name="Isobe S."/>
            <person name="Guo B."/>
            <person name="Liao B."/>
            <person name="Stalker H.T."/>
            <person name="Schmitz R.J."/>
            <person name="Scheffler B.E."/>
            <person name="Leal-Bertioli S.C."/>
            <person name="Xun X."/>
            <person name="Jackson S.A."/>
            <person name="Michelmore R."/>
            <person name="Ozias-Akins P."/>
        </authorList>
    </citation>
    <scope>NUCLEOTIDE SEQUENCE [LARGE SCALE GENOMIC DNA]</scope>
    <source>
        <strain evidence="1">cv. V14167</strain>
    </source>
</reference>
<proteinExistence type="predicted"/>
<protein>
    <submittedName>
        <fullName evidence="2">Photosystem I assembly factor PSA3, chloroplastic</fullName>
    </submittedName>
</protein>
<reference evidence="2" key="3">
    <citation type="submission" date="2025-08" db="UniProtKB">
        <authorList>
            <consortium name="RefSeq"/>
        </authorList>
    </citation>
    <scope>IDENTIFICATION</scope>
</reference>
<sequence length="156" mass="17317">MGSSQIYDHSCCVLRERGALKQRLSCLGVISTSQVLAVETTTDIIIKLGCRRAKLKAAPPAIPMEIRVEKALDATYVCCFGKDPIEEEDETLLITMLSAVFPSVQQQEIQQMVREKALRVAEGGGDDYVLEAKPLSKEAVELQMKDLQFLRQNSET</sequence>
<evidence type="ECO:0000313" key="2">
    <source>
        <dbReference type="RefSeq" id="XP_052117808.1"/>
    </source>
</evidence>
<dbReference type="RefSeq" id="XP_052117808.1">
    <property type="nucleotide sequence ID" value="XM_052261848.1"/>
</dbReference>
<organism evidence="1 2">
    <name type="scientific">Arachis duranensis</name>
    <name type="common">Wild peanut</name>
    <dbReference type="NCBI Taxonomy" id="130453"/>
    <lineage>
        <taxon>Eukaryota</taxon>
        <taxon>Viridiplantae</taxon>
        <taxon>Streptophyta</taxon>
        <taxon>Embryophyta</taxon>
        <taxon>Tracheophyta</taxon>
        <taxon>Spermatophyta</taxon>
        <taxon>Magnoliopsida</taxon>
        <taxon>eudicotyledons</taxon>
        <taxon>Gunneridae</taxon>
        <taxon>Pentapetalae</taxon>
        <taxon>rosids</taxon>
        <taxon>fabids</taxon>
        <taxon>Fabales</taxon>
        <taxon>Fabaceae</taxon>
        <taxon>Papilionoideae</taxon>
        <taxon>50 kb inversion clade</taxon>
        <taxon>dalbergioids sensu lato</taxon>
        <taxon>Dalbergieae</taxon>
        <taxon>Pterocarpus clade</taxon>
        <taxon>Arachis</taxon>
    </lineage>
</organism>
<name>A0A9C6TYX8_ARADU</name>
<dbReference type="InterPro" id="IPR037736">
    <property type="entry name" value="PSA3"/>
</dbReference>
<dbReference type="GO" id="GO:0048564">
    <property type="term" value="P:photosystem I assembly"/>
    <property type="evidence" value="ECO:0007669"/>
    <property type="project" value="InterPro"/>
</dbReference>
<dbReference type="PANTHER" id="PTHR36770">
    <property type="entry name" value="PHOTOSYSTEM I ASSEMBLY FACTOR PSA3, CHLOROPLASTIC"/>
    <property type="match status" value="1"/>
</dbReference>
<reference evidence="2" key="1">
    <citation type="journal article" date="2014" name="PLoS ONE">
        <title>Comparisons of De Novo Transcriptome Assemblers in Diploid and Polyploid Species Using Peanut (Arachis spp.) RNA-Seq Data.</title>
        <authorList>
            <person name="Chopra R."/>
            <person name="Burow G."/>
            <person name="Farmer A."/>
            <person name="Mudge J."/>
            <person name="Simpson C.E."/>
            <person name="Burow M.D."/>
        </authorList>
    </citation>
    <scope>NUCLEOTIDE SEQUENCE</scope>
</reference>
<dbReference type="KEGG" id="adu:127747690"/>
<dbReference type="Proteomes" id="UP000515211">
    <property type="component" value="Chromosome 5"/>
</dbReference>